<dbReference type="InterPro" id="IPR037914">
    <property type="entry name" value="SpoVT-AbrB_sf"/>
</dbReference>
<dbReference type="SMART" id="SM00966">
    <property type="entry name" value="SpoVT_AbrB"/>
    <property type="match status" value="1"/>
</dbReference>
<dbReference type="SUPFAM" id="SSF89447">
    <property type="entry name" value="AbrB/MazE/MraZ-like"/>
    <property type="match status" value="1"/>
</dbReference>
<proteinExistence type="predicted"/>
<keyword evidence="3" id="KW-0238">DNA-binding</keyword>
<organism evidence="3 4">
    <name type="scientific">Rhodomicrobium udaipurense</name>
    <dbReference type="NCBI Taxonomy" id="1202716"/>
    <lineage>
        <taxon>Bacteria</taxon>
        <taxon>Pseudomonadati</taxon>
        <taxon>Pseudomonadota</taxon>
        <taxon>Alphaproteobacteria</taxon>
        <taxon>Hyphomicrobiales</taxon>
        <taxon>Hyphomicrobiaceae</taxon>
        <taxon>Rhodomicrobium</taxon>
    </lineage>
</organism>
<evidence type="ECO:0000256" key="1">
    <source>
        <dbReference type="SAM" id="MobiDB-lite"/>
    </source>
</evidence>
<sequence length="123" mass="13184">MARKKKDERPDGAPSRGTGFEEAPQAPFVADDTEKPGFGAANRLRLTLGPGGRVVIPAALREAMQVEEGDALLAWLEDGELHVLSPRVGARQAQAMMKGLLGSGLADDLIKDRRHEAEVESRG</sequence>
<dbReference type="RefSeq" id="WP_155954958.1">
    <property type="nucleotide sequence ID" value="NZ_JAEMUK010000006.1"/>
</dbReference>
<name>A0A8I1KJ48_9HYPH</name>
<evidence type="ECO:0000313" key="4">
    <source>
        <dbReference type="Proteomes" id="UP000623250"/>
    </source>
</evidence>
<comment type="caution">
    <text evidence="3">The sequence shown here is derived from an EMBL/GenBank/DDBJ whole genome shotgun (WGS) entry which is preliminary data.</text>
</comment>
<evidence type="ECO:0000259" key="2">
    <source>
        <dbReference type="SMART" id="SM00966"/>
    </source>
</evidence>
<dbReference type="AlphaFoldDB" id="A0A8I1KJ48"/>
<evidence type="ECO:0000313" key="3">
    <source>
        <dbReference type="EMBL" id="MBJ7542454.1"/>
    </source>
</evidence>
<accession>A0A8I1KJ48</accession>
<gene>
    <name evidence="3" type="ORF">JDN41_02665</name>
</gene>
<dbReference type="EMBL" id="JAEMUK010000006">
    <property type="protein sequence ID" value="MBJ7542454.1"/>
    <property type="molecule type" value="Genomic_DNA"/>
</dbReference>
<feature type="compositionally biased region" description="Basic and acidic residues" evidence="1">
    <location>
        <begin position="1"/>
        <end position="11"/>
    </location>
</feature>
<dbReference type="Gene3D" id="2.10.260.10">
    <property type="match status" value="1"/>
</dbReference>
<protein>
    <submittedName>
        <fullName evidence="3">AbrB/MazE/SpoVT family DNA-binding domain-containing protein</fullName>
    </submittedName>
</protein>
<reference evidence="3 4" key="1">
    <citation type="submission" date="2020-12" db="EMBL/GenBank/DDBJ databases">
        <title>Revised draft genomes of Rhodomicrobium vannielii ATCC 17100 and Rhodomicrobium udaipurense JA643.</title>
        <authorList>
            <person name="Conners E.M."/>
            <person name="Davenport E.J."/>
            <person name="Bose A."/>
        </authorList>
    </citation>
    <scope>NUCLEOTIDE SEQUENCE [LARGE SCALE GENOMIC DNA]</scope>
    <source>
        <strain evidence="3 4">JA643</strain>
    </source>
</reference>
<feature type="region of interest" description="Disordered" evidence="1">
    <location>
        <begin position="1"/>
        <end position="36"/>
    </location>
</feature>
<keyword evidence="4" id="KW-1185">Reference proteome</keyword>
<dbReference type="GO" id="GO:0003677">
    <property type="term" value="F:DNA binding"/>
    <property type="evidence" value="ECO:0007669"/>
    <property type="project" value="UniProtKB-KW"/>
</dbReference>
<dbReference type="Proteomes" id="UP000623250">
    <property type="component" value="Unassembled WGS sequence"/>
</dbReference>
<dbReference type="InterPro" id="IPR007159">
    <property type="entry name" value="SpoVT-AbrB_dom"/>
</dbReference>
<feature type="domain" description="SpoVT-AbrB" evidence="2">
    <location>
        <begin position="46"/>
        <end position="91"/>
    </location>
</feature>